<proteinExistence type="predicted"/>
<dbReference type="Pfam" id="PF14765">
    <property type="entry name" value="PS-DH"/>
    <property type="match status" value="1"/>
</dbReference>
<feature type="domain" description="Ketosynthase family 3 (KS3)" evidence="7">
    <location>
        <begin position="8"/>
        <end position="444"/>
    </location>
</feature>
<evidence type="ECO:0000259" key="8">
    <source>
        <dbReference type="PROSITE" id="PS52019"/>
    </source>
</evidence>
<dbReference type="SMART" id="SM00823">
    <property type="entry name" value="PKS_PP"/>
    <property type="match status" value="1"/>
</dbReference>
<evidence type="ECO:0000256" key="5">
    <source>
        <dbReference type="ARBA" id="ARBA00023268"/>
    </source>
</evidence>
<dbReference type="InterPro" id="IPR049551">
    <property type="entry name" value="PKS_DH_C"/>
</dbReference>
<dbReference type="GO" id="GO:0031177">
    <property type="term" value="F:phosphopantetheine binding"/>
    <property type="evidence" value="ECO:0007669"/>
    <property type="project" value="InterPro"/>
</dbReference>
<dbReference type="InterPro" id="IPR036291">
    <property type="entry name" value="NAD(P)-bd_dom_sf"/>
</dbReference>
<dbReference type="InterPro" id="IPR016036">
    <property type="entry name" value="Malonyl_transacylase_ACP-bd"/>
</dbReference>
<evidence type="ECO:0000256" key="3">
    <source>
        <dbReference type="ARBA" id="ARBA00022679"/>
    </source>
</evidence>
<dbReference type="Pfam" id="PF16197">
    <property type="entry name" value="KAsynt_C_assoc"/>
    <property type="match status" value="1"/>
</dbReference>
<evidence type="ECO:0000313" key="9">
    <source>
        <dbReference type="EMBL" id="KAK0749699.1"/>
    </source>
</evidence>
<dbReference type="Pfam" id="PF21089">
    <property type="entry name" value="PKS_DH_N"/>
    <property type="match status" value="1"/>
</dbReference>
<dbReference type="Proteomes" id="UP001172155">
    <property type="component" value="Unassembled WGS sequence"/>
</dbReference>
<dbReference type="PROSITE" id="PS00012">
    <property type="entry name" value="PHOSPHOPANTETHEINE"/>
    <property type="match status" value="1"/>
</dbReference>
<dbReference type="Pfam" id="PF00698">
    <property type="entry name" value="Acyl_transf_1"/>
    <property type="match status" value="1"/>
</dbReference>
<dbReference type="InterPro" id="IPR018201">
    <property type="entry name" value="Ketoacyl_synth_AS"/>
</dbReference>
<dbReference type="GO" id="GO:0004312">
    <property type="term" value="F:fatty acid synthase activity"/>
    <property type="evidence" value="ECO:0007669"/>
    <property type="project" value="TreeGrafter"/>
</dbReference>
<dbReference type="InterPro" id="IPR014043">
    <property type="entry name" value="Acyl_transferase_dom"/>
</dbReference>
<dbReference type="InterPro" id="IPR020841">
    <property type="entry name" value="PKS_Beta-ketoAc_synthase_dom"/>
</dbReference>
<dbReference type="InterPro" id="IPR014030">
    <property type="entry name" value="Ketoacyl_synth_N"/>
</dbReference>
<gene>
    <name evidence="9" type="ORF">B0T18DRAFT_461276</name>
</gene>
<dbReference type="InterPro" id="IPR049900">
    <property type="entry name" value="PKS_mFAS_DH"/>
</dbReference>
<dbReference type="SMART" id="SM00826">
    <property type="entry name" value="PKS_DH"/>
    <property type="match status" value="1"/>
</dbReference>
<feature type="domain" description="PKS/mFAS DH" evidence="8">
    <location>
        <begin position="961"/>
        <end position="1270"/>
    </location>
</feature>
<dbReference type="InterPro" id="IPR016035">
    <property type="entry name" value="Acyl_Trfase/lysoPLipase"/>
</dbReference>
<dbReference type="InterPro" id="IPR020807">
    <property type="entry name" value="PKS_DH"/>
</dbReference>
<keyword evidence="1" id="KW-0596">Phosphopantetheine</keyword>
<dbReference type="InterPro" id="IPR032821">
    <property type="entry name" value="PKS_assoc"/>
</dbReference>
<feature type="active site" description="Proton acceptor; for dehydratase activity" evidence="6">
    <location>
        <position position="993"/>
    </location>
</feature>
<dbReference type="SMART" id="SM00827">
    <property type="entry name" value="PKS_AT"/>
    <property type="match status" value="1"/>
</dbReference>
<feature type="region of interest" description="N-terminal hotdog fold" evidence="6">
    <location>
        <begin position="961"/>
        <end position="1099"/>
    </location>
</feature>
<dbReference type="Gene3D" id="3.40.366.10">
    <property type="entry name" value="Malonyl-Coenzyme A Acyl Carrier Protein, domain 2"/>
    <property type="match status" value="1"/>
</dbReference>
<dbReference type="GO" id="GO:0004315">
    <property type="term" value="F:3-oxoacyl-[acyl-carrier-protein] synthase activity"/>
    <property type="evidence" value="ECO:0007669"/>
    <property type="project" value="InterPro"/>
</dbReference>
<evidence type="ECO:0000256" key="2">
    <source>
        <dbReference type="ARBA" id="ARBA00022553"/>
    </source>
</evidence>
<evidence type="ECO:0000259" key="7">
    <source>
        <dbReference type="PROSITE" id="PS52004"/>
    </source>
</evidence>
<dbReference type="InterPro" id="IPR050091">
    <property type="entry name" value="PKS_NRPS_Biosynth_Enz"/>
</dbReference>
<keyword evidence="4" id="KW-0560">Oxidoreductase</keyword>
<evidence type="ECO:0000256" key="1">
    <source>
        <dbReference type="ARBA" id="ARBA00022450"/>
    </source>
</evidence>
<dbReference type="InterPro" id="IPR057326">
    <property type="entry name" value="KR_dom"/>
</dbReference>
<dbReference type="CDD" id="cd00833">
    <property type="entry name" value="PKS"/>
    <property type="match status" value="1"/>
</dbReference>
<name>A0AA40K8A1_9PEZI</name>
<evidence type="ECO:0000256" key="6">
    <source>
        <dbReference type="PROSITE-ProRule" id="PRU01363"/>
    </source>
</evidence>
<keyword evidence="3" id="KW-0808">Transferase</keyword>
<dbReference type="SUPFAM" id="SSF52151">
    <property type="entry name" value="FabD/lysophospholipase-like"/>
    <property type="match status" value="1"/>
</dbReference>
<dbReference type="Pfam" id="PF00109">
    <property type="entry name" value="ketoacyl-synt"/>
    <property type="match status" value="1"/>
</dbReference>
<dbReference type="SMART" id="SM00822">
    <property type="entry name" value="PKS_KR"/>
    <property type="match status" value="1"/>
</dbReference>
<dbReference type="GO" id="GO:0006633">
    <property type="term" value="P:fatty acid biosynthetic process"/>
    <property type="evidence" value="ECO:0007669"/>
    <property type="project" value="InterPro"/>
</dbReference>
<dbReference type="GO" id="GO:0044550">
    <property type="term" value="P:secondary metabolite biosynthetic process"/>
    <property type="evidence" value="ECO:0007669"/>
    <property type="project" value="TreeGrafter"/>
</dbReference>
<dbReference type="PROSITE" id="PS00606">
    <property type="entry name" value="KS3_1"/>
    <property type="match status" value="1"/>
</dbReference>
<reference evidence="9" key="1">
    <citation type="submission" date="2023-06" db="EMBL/GenBank/DDBJ databases">
        <title>Genome-scale phylogeny and comparative genomics of the fungal order Sordariales.</title>
        <authorList>
            <consortium name="Lawrence Berkeley National Laboratory"/>
            <person name="Hensen N."/>
            <person name="Bonometti L."/>
            <person name="Westerberg I."/>
            <person name="Brannstrom I.O."/>
            <person name="Guillou S."/>
            <person name="Cros-Aarteil S."/>
            <person name="Calhoun S."/>
            <person name="Haridas S."/>
            <person name="Kuo A."/>
            <person name="Mondo S."/>
            <person name="Pangilinan J."/>
            <person name="Riley R."/>
            <person name="LaButti K."/>
            <person name="Andreopoulos B."/>
            <person name="Lipzen A."/>
            <person name="Chen C."/>
            <person name="Yanf M."/>
            <person name="Daum C."/>
            <person name="Ng V."/>
            <person name="Clum A."/>
            <person name="Steindorff A."/>
            <person name="Ohm R."/>
            <person name="Martin F."/>
            <person name="Silar P."/>
            <person name="Natvig D."/>
            <person name="Lalanne C."/>
            <person name="Gautier V."/>
            <person name="Ament-velasquez S.L."/>
            <person name="Kruys A."/>
            <person name="Hutchinson M.I."/>
            <person name="Powell A.J."/>
            <person name="Barry K."/>
            <person name="Miller A.N."/>
            <person name="Grigoriev I.V."/>
            <person name="Debuchy R."/>
            <person name="Gladieux P."/>
            <person name="Thoren M.H."/>
            <person name="Johannesson H."/>
        </authorList>
    </citation>
    <scope>NUCLEOTIDE SEQUENCE</scope>
    <source>
        <strain evidence="9">SMH3187-1</strain>
    </source>
</reference>
<evidence type="ECO:0000313" key="10">
    <source>
        <dbReference type="Proteomes" id="UP001172155"/>
    </source>
</evidence>
<dbReference type="EMBL" id="JAUKUD010000003">
    <property type="protein sequence ID" value="KAK0749699.1"/>
    <property type="molecule type" value="Genomic_DNA"/>
</dbReference>
<dbReference type="InterPro" id="IPR016039">
    <property type="entry name" value="Thiolase-like"/>
</dbReference>
<keyword evidence="10" id="KW-1185">Reference proteome</keyword>
<dbReference type="InterPro" id="IPR013968">
    <property type="entry name" value="PKS_KR"/>
</dbReference>
<dbReference type="SUPFAM" id="SSF47336">
    <property type="entry name" value="ACP-like"/>
    <property type="match status" value="1"/>
</dbReference>
<dbReference type="InterPro" id="IPR001227">
    <property type="entry name" value="Ac_transferase_dom_sf"/>
</dbReference>
<dbReference type="SUPFAM" id="SSF55048">
    <property type="entry name" value="Probable ACP-binding domain of malonyl-CoA ACP transacylase"/>
    <property type="match status" value="1"/>
</dbReference>
<sequence length="2470" mass="271661">MAYKAPIAEPIAIVGSSCRFAGGATSPSKLWDILANPTDLSRKIPKERFNIEAFFHPDGEYHGTTDSSKAYFLDQDPRVFDAAFFNITPKEAEAIDPQQRMLLEVVYEALEASGYTLQQYSGEKVAVFTGLMTGDYDTLAQRDEINTSQYYATGNARSIVSNRVSYFFNFRGPSMTIDTACSASLVALHQAVLSLRSGECGMACVTGANLILTPEQFIVESSLHMLSPTGHCRMWDAGANGYARGEGVTAMFIKPLSKALADGDRIEAIIRETGCNSDGRSQGITMPNWSAQSQLIQDTYTRCGLDARHPEDRCQYFEAHGTGTPAGDPNEARAIEDAFFGHGAVDAYQNTKLFVGSVKTVIGHTEGSAGLAGVVKVVQAMCHETIPPNLHLDKLNPNVEQYCARLLVPTCSHPWPTVPVGQPKRASVNSFGFGGANAHAIIEEYIPGLHNEVAKCFQHDLAFDKRLQQAGHPSKDRINLPLLLSASSQKSLIALAKRYVHHLLHTPPAQLENLSWHSYAHRTSFPFRIAITGVSAAEYAEKLQAIVDASEKTTTLAAGVRARPENEQPRILGIFTGQGTQWATMSSRLLETSSVYANSIRALDQVLQACPHPPSWSLEEEIVAKDKLSRLHLAAISQPLTTSVQLAMVDLLKSLGISFHAVVGHSSGEIAAAYAAGRLSARDAILISYYRGMYAHLASGAQGAKGAMLAAGLSKDEAIELCSRETYGGAICLAAHNSPSSVTLSGDTEVVHRVFEELTERNEFARMLRIDTAYHSPHMELPAKKYIEALGACGVSPSEGDGRTLWISSVSGDDEPTTEDLTSSYWKQNMTHPVLFAEALEKTVAKCGSFDCAIEVGPHPALKGPVAQTMKASGVDVIPYTGTLARDVDDRIAFSEFLGWLWTRFGATSGQIRQYVLGSVQADLAQSQFREGPGYPWDHSQIHWRESRLSRQYHFKSDPPHELLGVRTRDDTEFELRWRNVLKFGKLPWVKHHSFQGQALVPASAYLILAVDAARVALGGRSASIIELQDLVFPTGIILEESDPYGVEILFSLTVDRSPGGKHNDAVEGSFILTSTPADGSTAMKMNFGGRFRILLEVPSVDALPMRELERPETLHASPEAFYNMMAGTGLLYTGPFKGLKSLDRRFEFASATVQKYHDQDTTKLSISPATLDSCLQTAFVSVSAPGDKSIWTSFLPEKIERARFNLAICDINNRHDVLTVDTHLTDTLHLTRQNAASFTAEICIFDAQGNMEIQVEGLTVGSFTSTKSEDDFELYLTTVTDVDPDDEIISASPSEIHAPSPMLLESCERVASYFLHGNSIEPQRSAFHEIFSAFPSPAIRPFAHRRPWPRETESSLVEFILKSPYYSTLNSIYRLGHNLSDILAGMLPTIVEEAHQLLGFQRHISRIVGQISHKYARMNVLGLTDPHMGLVEHFLTGLKDSFLTLRIGASAEKNMAHRGLATDALRKKIQIDPLDLSAQHYENASKMQYDLVVLSTSLLDNLDATATLLKIKEMMRPGGFLLLVHTSHLSLQARIRRYVEAPTTRATAFEQLRWTDTLDNSGFTQTATGADQHYPPGFSVMVRQSESHEKQMLLHPMEHLGTPEPCLTDKLLIIGGGLIASGVSQLLKPRCHSIKIFESMEEMGATSLSTCSAVIFLKDIDEPVLATMTEARMKAFRALFRPEMIMLWVTLNARFRNPDHAASLGFTRTMSAETPGLTLQVLDLDTLETLPAVDVISETFARLAIRPLVGDSRETPLWINEQEIHFEKGTRLVPRVVPWAEGIERVNSNRRVVSKIVNTLEKQVQIVRLEHSNGKTEYVTTVQPLLLDGSSRQGGPTIKVDYSLAEALVWGPALAGYVCMGRNTATYQPQIALSTSNGSYISVPPVFVRDIPERFFAQTAFIKHVVGYLAFFTMVMIADTKTSTEDKTILLVEPDAILQECVKVILDENLADIKICFTDKERCKQMAGAIYLHPRASVRESKKVLSPKGTCVFNFLPDSHNTSKALADNLPQNCVYRSSTQLFALPAHVAAETSTQERVKEVWDLAVSLAIAKTTPKPAATVSSVILTVPELLGKVDKASPFQILDWRAERTISHIVQPLVATNLLKSDKTYILVGITRDFGQSLCTLFVSQGARHIVLASRNPPKTRPVWQEEMILKGVDVRFEVLDITDSDHVMAFKTRLVATCPPVGGIVNGAMVLDDRVFSEMSLETFQRVMRPKTIGSKNLDNAFHDPDMDFFIMTSSFAAIGGHAGQSNYAAANMYMNGLAAWRRHRGLAGSALNIGVIYGLGFLHREKDALYEGLAREGYPPISERDLHHMFVEAIAAGKPTPGQILDITTGLSRFPAKRPTIPWQSDPRFSHFTHEEDEDEVIAGDGKKSLKELLGSAHSQSELLEVVSSAFTSYLEKLLHLQEGTVARDNSLGELGVDSLAAVDVRSWIWKSLAQDVAVMKIIGATSITNCKLFAALTQV</sequence>
<dbReference type="PANTHER" id="PTHR43775:SF20">
    <property type="entry name" value="HYBRID PKS-NRPS SYNTHETASE APDA"/>
    <property type="match status" value="1"/>
</dbReference>
<feature type="region of interest" description="C-terminal hotdog fold" evidence="6">
    <location>
        <begin position="1114"/>
        <end position="1270"/>
    </location>
</feature>
<dbReference type="Pfam" id="PF08659">
    <property type="entry name" value="KR"/>
    <property type="match status" value="1"/>
</dbReference>
<dbReference type="Gene3D" id="3.10.129.110">
    <property type="entry name" value="Polyketide synthase dehydratase"/>
    <property type="match status" value="1"/>
</dbReference>
<comment type="caution">
    <text evidence="9">The sequence shown here is derived from an EMBL/GenBank/DDBJ whole genome shotgun (WGS) entry which is preliminary data.</text>
</comment>
<dbReference type="InterPro" id="IPR020806">
    <property type="entry name" value="PKS_PP-bd"/>
</dbReference>
<dbReference type="SUPFAM" id="SSF53901">
    <property type="entry name" value="Thiolase-like"/>
    <property type="match status" value="1"/>
</dbReference>
<dbReference type="GO" id="GO:0016491">
    <property type="term" value="F:oxidoreductase activity"/>
    <property type="evidence" value="ECO:0007669"/>
    <property type="project" value="UniProtKB-KW"/>
</dbReference>
<dbReference type="Gene3D" id="3.40.50.720">
    <property type="entry name" value="NAD(P)-binding Rossmann-like Domain"/>
    <property type="match status" value="2"/>
</dbReference>
<dbReference type="InterPro" id="IPR029063">
    <property type="entry name" value="SAM-dependent_MTases_sf"/>
</dbReference>
<dbReference type="InterPro" id="IPR006162">
    <property type="entry name" value="Ppantetheine_attach_site"/>
</dbReference>
<dbReference type="InterPro" id="IPR042104">
    <property type="entry name" value="PKS_dehydratase_sf"/>
</dbReference>
<dbReference type="FunFam" id="3.40.47.10:FF:000019">
    <property type="entry name" value="Polyketide synthase type I"/>
    <property type="match status" value="1"/>
</dbReference>
<dbReference type="InterPro" id="IPR049552">
    <property type="entry name" value="PKS_DH_N"/>
</dbReference>
<protein>
    <submittedName>
        <fullName evidence="9">Uncharacterized protein</fullName>
    </submittedName>
</protein>
<dbReference type="InterPro" id="IPR036736">
    <property type="entry name" value="ACP-like_sf"/>
</dbReference>
<organism evidence="9 10">
    <name type="scientific">Schizothecium vesticola</name>
    <dbReference type="NCBI Taxonomy" id="314040"/>
    <lineage>
        <taxon>Eukaryota</taxon>
        <taxon>Fungi</taxon>
        <taxon>Dikarya</taxon>
        <taxon>Ascomycota</taxon>
        <taxon>Pezizomycotina</taxon>
        <taxon>Sordariomycetes</taxon>
        <taxon>Sordariomycetidae</taxon>
        <taxon>Sordariales</taxon>
        <taxon>Schizotheciaceae</taxon>
        <taxon>Schizothecium</taxon>
    </lineage>
</organism>
<dbReference type="PANTHER" id="PTHR43775">
    <property type="entry name" value="FATTY ACID SYNTHASE"/>
    <property type="match status" value="1"/>
</dbReference>
<feature type="active site" description="Proton donor; for dehydratase activity" evidence="6">
    <location>
        <position position="1173"/>
    </location>
</feature>
<dbReference type="Gene3D" id="3.40.50.150">
    <property type="entry name" value="Vaccinia Virus protein VP39"/>
    <property type="match status" value="1"/>
</dbReference>
<accession>A0AA40K8A1</accession>
<dbReference type="SUPFAM" id="SSF53335">
    <property type="entry name" value="S-adenosyl-L-methionine-dependent methyltransferases"/>
    <property type="match status" value="1"/>
</dbReference>
<dbReference type="Gene3D" id="3.40.47.10">
    <property type="match status" value="1"/>
</dbReference>
<evidence type="ECO:0000256" key="4">
    <source>
        <dbReference type="ARBA" id="ARBA00023002"/>
    </source>
</evidence>
<keyword evidence="2" id="KW-0597">Phosphoprotein</keyword>
<dbReference type="Pfam" id="PF02801">
    <property type="entry name" value="Ketoacyl-synt_C"/>
    <property type="match status" value="1"/>
</dbReference>
<keyword evidence="5" id="KW-0511">Multifunctional enzyme</keyword>
<dbReference type="PROSITE" id="PS52019">
    <property type="entry name" value="PKS_MFAS_DH"/>
    <property type="match status" value="1"/>
</dbReference>
<dbReference type="SUPFAM" id="SSF51735">
    <property type="entry name" value="NAD(P)-binding Rossmann-fold domains"/>
    <property type="match status" value="1"/>
</dbReference>
<dbReference type="SMART" id="SM00825">
    <property type="entry name" value="PKS_KS"/>
    <property type="match status" value="1"/>
</dbReference>
<dbReference type="PROSITE" id="PS52004">
    <property type="entry name" value="KS3_2"/>
    <property type="match status" value="1"/>
</dbReference>
<dbReference type="InterPro" id="IPR014031">
    <property type="entry name" value="Ketoacyl_synth_C"/>
</dbReference>